<evidence type="ECO:0000313" key="2">
    <source>
        <dbReference type="EMBL" id="SEQ65305.1"/>
    </source>
</evidence>
<dbReference type="AlphaFoldDB" id="A0A1H9HSP0"/>
<accession>A0A1H9HSP0</accession>
<proteinExistence type="predicted"/>
<evidence type="ECO:0000313" key="3">
    <source>
        <dbReference type="Proteomes" id="UP000199352"/>
    </source>
</evidence>
<keyword evidence="1" id="KW-0732">Signal</keyword>
<sequence>MSVPRKSRRVRTALAACLLAFPLAAAGPADATAEVSLVGRWDVLVTIHTGEPPQQAPQICDFTPDHQLHCMTKPGVPPLEGDGIWTQTGRGTFSFWITHPEVNGSINASHLGKVTRTRFTTKAIAYIYRPDGTPLLGPVQVEAEAKRL</sequence>
<dbReference type="EMBL" id="FOFR01000004">
    <property type="protein sequence ID" value="SEQ65305.1"/>
    <property type="molecule type" value="Genomic_DNA"/>
</dbReference>
<dbReference type="Proteomes" id="UP000199352">
    <property type="component" value="Unassembled WGS sequence"/>
</dbReference>
<reference evidence="3" key="1">
    <citation type="submission" date="2016-10" db="EMBL/GenBank/DDBJ databases">
        <authorList>
            <person name="Varghese N."/>
            <person name="Submissions S."/>
        </authorList>
    </citation>
    <scope>NUCLEOTIDE SEQUENCE [LARGE SCALE GENOMIC DNA]</scope>
    <source>
        <strain evidence="3">CGMCC 4.3525</strain>
    </source>
</reference>
<keyword evidence="3" id="KW-1185">Reference proteome</keyword>
<feature type="signal peptide" evidence="1">
    <location>
        <begin position="1"/>
        <end position="31"/>
    </location>
</feature>
<gene>
    <name evidence="2" type="ORF">SAMN05216188_104182</name>
</gene>
<evidence type="ECO:0000256" key="1">
    <source>
        <dbReference type="SAM" id="SignalP"/>
    </source>
</evidence>
<name>A0A1H9HSP0_9PSEU</name>
<protein>
    <submittedName>
        <fullName evidence="2">Uncharacterized protein</fullName>
    </submittedName>
</protein>
<feature type="chain" id="PRO_5011588462" evidence="1">
    <location>
        <begin position="32"/>
        <end position="148"/>
    </location>
</feature>
<organism evidence="2 3">
    <name type="scientific">Lentzea xinjiangensis</name>
    <dbReference type="NCBI Taxonomy" id="402600"/>
    <lineage>
        <taxon>Bacteria</taxon>
        <taxon>Bacillati</taxon>
        <taxon>Actinomycetota</taxon>
        <taxon>Actinomycetes</taxon>
        <taxon>Pseudonocardiales</taxon>
        <taxon>Pseudonocardiaceae</taxon>
        <taxon>Lentzea</taxon>
    </lineage>
</organism>